<keyword evidence="3" id="KW-1185">Reference proteome</keyword>
<evidence type="ECO:0000313" key="2">
    <source>
        <dbReference type="EMBL" id="MFD0740238.1"/>
    </source>
</evidence>
<dbReference type="Proteomes" id="UP001597090">
    <property type="component" value="Unassembled WGS sequence"/>
</dbReference>
<feature type="region of interest" description="Disordered" evidence="1">
    <location>
        <begin position="1"/>
        <end position="44"/>
    </location>
</feature>
<dbReference type="EMBL" id="JBHTIH010000007">
    <property type="protein sequence ID" value="MFD0740238.1"/>
    <property type="molecule type" value="Genomic_DNA"/>
</dbReference>
<accession>A0ABW2YPG0</accession>
<sequence>MPHKPVDPASLPPWKRKPPPGKSRPLSAQQVEAARTRAAQAGRRYPNLVDNMWAARHVPRGMVDPGSGREPR</sequence>
<reference evidence="3" key="1">
    <citation type="journal article" date="2019" name="Int. J. Syst. Evol. Microbiol.">
        <title>The Global Catalogue of Microorganisms (GCM) 10K type strain sequencing project: providing services to taxonomists for standard genome sequencing and annotation.</title>
        <authorList>
            <consortium name="The Broad Institute Genomics Platform"/>
            <consortium name="The Broad Institute Genome Sequencing Center for Infectious Disease"/>
            <person name="Wu L."/>
            <person name="Ma J."/>
        </authorList>
    </citation>
    <scope>NUCLEOTIDE SEQUENCE [LARGE SCALE GENOMIC DNA]</scope>
    <source>
        <strain evidence="3">CCUG 55491</strain>
    </source>
</reference>
<protein>
    <recommendedName>
        <fullName evidence="4">Integrase</fullName>
    </recommendedName>
</protein>
<organism evidence="2 3">
    <name type="scientific">Lysobacter koreensis</name>
    <dbReference type="NCBI Taxonomy" id="266122"/>
    <lineage>
        <taxon>Bacteria</taxon>
        <taxon>Pseudomonadati</taxon>
        <taxon>Pseudomonadota</taxon>
        <taxon>Gammaproteobacteria</taxon>
        <taxon>Lysobacterales</taxon>
        <taxon>Lysobacteraceae</taxon>
        <taxon>Lysobacter</taxon>
    </lineage>
</organism>
<feature type="compositionally biased region" description="Low complexity" evidence="1">
    <location>
        <begin position="28"/>
        <end position="44"/>
    </location>
</feature>
<evidence type="ECO:0000256" key="1">
    <source>
        <dbReference type="SAM" id="MobiDB-lite"/>
    </source>
</evidence>
<proteinExistence type="predicted"/>
<name>A0ABW2YPG0_9GAMM</name>
<evidence type="ECO:0000313" key="3">
    <source>
        <dbReference type="Proteomes" id="UP001597090"/>
    </source>
</evidence>
<evidence type="ECO:0008006" key="4">
    <source>
        <dbReference type="Google" id="ProtNLM"/>
    </source>
</evidence>
<comment type="caution">
    <text evidence="2">The sequence shown here is derived from an EMBL/GenBank/DDBJ whole genome shotgun (WGS) entry which is preliminary data.</text>
</comment>
<gene>
    <name evidence="2" type="ORF">ACFQZQ_13220</name>
</gene>
<dbReference type="RefSeq" id="WP_386813355.1">
    <property type="nucleotide sequence ID" value="NZ_JBHTIH010000007.1"/>
</dbReference>